<dbReference type="InterPro" id="IPR014748">
    <property type="entry name" value="Enoyl-CoA_hydra_C"/>
</dbReference>
<name>A0AAJ7DVN5_9HYME</name>
<feature type="signal peptide" evidence="8">
    <location>
        <begin position="1"/>
        <end position="19"/>
    </location>
</feature>
<keyword evidence="5" id="KW-0496">Mitochondrion</keyword>
<keyword evidence="6" id="KW-0456">Lyase</keyword>
<evidence type="ECO:0000256" key="6">
    <source>
        <dbReference type="ARBA" id="ARBA00023239"/>
    </source>
</evidence>
<dbReference type="GO" id="GO:0004300">
    <property type="term" value="F:enoyl-CoA hydratase activity"/>
    <property type="evidence" value="ECO:0007669"/>
    <property type="project" value="UniProtKB-ARBA"/>
</dbReference>
<sequence>MVFLTKLMSLNLLKTASLAVRAFSTKAKLFPREDSTTKQIVLKYLDGKDNGIAVLGLNRPEARNALGRSLVRQLTEAISTIQQDKKIRVLILRSFVPDVFCAGADLHERSKMDSQEVANFVNSLRNLMNDLSALSAPVISALDGIAFGGGLEMALASDIRTTTDETKMGLVETKLAIIPGAGGTQRLPRIIGPAMAKELIYTARILNGIEAQKIGLVNRVVSQNKQADAAYQSALTIAREILPNGPIGVKLAKVAISKGIEVSIEKGMEIEKQCYSQLIDTEDRIEGLAAFASKRVPVYRGL</sequence>
<dbReference type="GO" id="GO:0003723">
    <property type="term" value="F:RNA binding"/>
    <property type="evidence" value="ECO:0007669"/>
    <property type="project" value="UniProtKB-ARBA"/>
</dbReference>
<dbReference type="Proteomes" id="UP000695007">
    <property type="component" value="Unplaced"/>
</dbReference>
<evidence type="ECO:0000313" key="10">
    <source>
        <dbReference type="RefSeq" id="XP_011498104.1"/>
    </source>
</evidence>
<dbReference type="AlphaFoldDB" id="A0AAJ7DVN5"/>
<dbReference type="RefSeq" id="XP_011498104.1">
    <property type="nucleotide sequence ID" value="XM_011499802.1"/>
</dbReference>
<comment type="subcellular location">
    <subcellularLocation>
        <location evidence="1">Mitochondrion</location>
    </subcellularLocation>
</comment>
<evidence type="ECO:0000256" key="8">
    <source>
        <dbReference type="SAM" id="SignalP"/>
    </source>
</evidence>
<reference evidence="10" key="1">
    <citation type="submission" date="2025-08" db="UniProtKB">
        <authorList>
            <consortium name="RefSeq"/>
        </authorList>
    </citation>
    <scope>IDENTIFICATION</scope>
</reference>
<dbReference type="KEGG" id="csol:105362365"/>
<evidence type="ECO:0000256" key="1">
    <source>
        <dbReference type="ARBA" id="ARBA00004173"/>
    </source>
</evidence>
<dbReference type="GO" id="GO:0006635">
    <property type="term" value="P:fatty acid beta-oxidation"/>
    <property type="evidence" value="ECO:0007669"/>
    <property type="project" value="TreeGrafter"/>
</dbReference>
<dbReference type="GeneID" id="105362365"/>
<dbReference type="PANTHER" id="PTHR11941">
    <property type="entry name" value="ENOYL-COA HYDRATASE-RELATED"/>
    <property type="match status" value="1"/>
</dbReference>
<evidence type="ECO:0000256" key="7">
    <source>
        <dbReference type="RuleBase" id="RU003707"/>
    </source>
</evidence>
<proteinExistence type="inferred from homology"/>
<dbReference type="InterPro" id="IPR029045">
    <property type="entry name" value="ClpP/crotonase-like_dom_sf"/>
</dbReference>
<keyword evidence="8" id="KW-0732">Signal</keyword>
<dbReference type="Pfam" id="PF00378">
    <property type="entry name" value="ECH_1"/>
    <property type="match status" value="1"/>
</dbReference>
<evidence type="ECO:0000256" key="3">
    <source>
        <dbReference type="ARBA" id="ARBA00022946"/>
    </source>
</evidence>
<feature type="chain" id="PRO_5042531714" evidence="8">
    <location>
        <begin position="20"/>
        <end position="302"/>
    </location>
</feature>
<organism evidence="9 10">
    <name type="scientific">Ceratosolen solmsi marchali</name>
    <dbReference type="NCBI Taxonomy" id="326594"/>
    <lineage>
        <taxon>Eukaryota</taxon>
        <taxon>Metazoa</taxon>
        <taxon>Ecdysozoa</taxon>
        <taxon>Arthropoda</taxon>
        <taxon>Hexapoda</taxon>
        <taxon>Insecta</taxon>
        <taxon>Pterygota</taxon>
        <taxon>Neoptera</taxon>
        <taxon>Endopterygota</taxon>
        <taxon>Hymenoptera</taxon>
        <taxon>Apocrita</taxon>
        <taxon>Proctotrupomorpha</taxon>
        <taxon>Chalcidoidea</taxon>
        <taxon>Agaonidae</taxon>
        <taxon>Agaoninae</taxon>
        <taxon>Ceratosolen</taxon>
    </lineage>
</organism>
<dbReference type="PROSITE" id="PS00166">
    <property type="entry name" value="ENOYL_COA_HYDRATASE"/>
    <property type="match status" value="1"/>
</dbReference>
<protein>
    <submittedName>
        <fullName evidence="10">Methylglutaconyl-CoA hydratase, mitochondrial isoform X1</fullName>
    </submittedName>
</protein>
<dbReference type="FunFam" id="1.10.12.10:FF:000001">
    <property type="entry name" value="Probable enoyl-CoA hydratase, mitochondrial"/>
    <property type="match status" value="1"/>
</dbReference>
<evidence type="ECO:0000256" key="4">
    <source>
        <dbReference type="ARBA" id="ARBA00022990"/>
    </source>
</evidence>
<dbReference type="SUPFAM" id="SSF52096">
    <property type="entry name" value="ClpP/crotonase"/>
    <property type="match status" value="1"/>
</dbReference>
<accession>A0AAJ7DVN5</accession>
<evidence type="ECO:0000256" key="5">
    <source>
        <dbReference type="ARBA" id="ARBA00023128"/>
    </source>
</evidence>
<keyword evidence="3" id="KW-0809">Transit peptide</keyword>
<gene>
    <name evidence="10" type="primary">LOC105362365</name>
</gene>
<dbReference type="Gene3D" id="1.10.12.10">
    <property type="entry name" value="Lyase 2-enoyl-coa Hydratase, Chain A, domain 2"/>
    <property type="match status" value="1"/>
</dbReference>
<dbReference type="InterPro" id="IPR001753">
    <property type="entry name" value="Enoyl-CoA_hydra/iso"/>
</dbReference>
<dbReference type="CDD" id="cd06558">
    <property type="entry name" value="crotonase-like"/>
    <property type="match status" value="1"/>
</dbReference>
<comment type="similarity">
    <text evidence="2 7">Belongs to the enoyl-CoA hydratase/isomerase family.</text>
</comment>
<dbReference type="PANTHER" id="PTHR11941:SF171">
    <property type="entry name" value="SD19268P"/>
    <property type="match status" value="1"/>
</dbReference>
<dbReference type="Gene3D" id="3.90.226.10">
    <property type="entry name" value="2-enoyl-CoA Hydratase, Chain A, domain 1"/>
    <property type="match status" value="1"/>
</dbReference>
<keyword evidence="9" id="KW-1185">Reference proteome</keyword>
<dbReference type="FunFam" id="3.90.226.10:FF:000022">
    <property type="entry name" value="methylglutaconyl-CoA hydratase, mitochondrial isoform X1"/>
    <property type="match status" value="1"/>
</dbReference>
<evidence type="ECO:0000313" key="9">
    <source>
        <dbReference type="Proteomes" id="UP000695007"/>
    </source>
</evidence>
<dbReference type="GO" id="GO:0005739">
    <property type="term" value="C:mitochondrion"/>
    <property type="evidence" value="ECO:0007669"/>
    <property type="project" value="UniProtKB-SubCell"/>
</dbReference>
<keyword evidence="4" id="KW-0007">Acetylation</keyword>
<dbReference type="InterPro" id="IPR018376">
    <property type="entry name" value="Enoyl-CoA_hyd/isom_CS"/>
</dbReference>
<evidence type="ECO:0000256" key="2">
    <source>
        <dbReference type="ARBA" id="ARBA00005254"/>
    </source>
</evidence>